<feature type="non-terminal residue" evidence="3">
    <location>
        <position position="320"/>
    </location>
</feature>
<organism evidence="3 4">
    <name type="scientific">Climacteris rufus</name>
    <name type="common">rufous treecreeper</name>
    <dbReference type="NCBI Taxonomy" id="47695"/>
    <lineage>
        <taxon>Eukaryota</taxon>
        <taxon>Metazoa</taxon>
        <taxon>Chordata</taxon>
        <taxon>Craniata</taxon>
        <taxon>Vertebrata</taxon>
        <taxon>Euteleostomi</taxon>
        <taxon>Archelosauria</taxon>
        <taxon>Archosauria</taxon>
        <taxon>Dinosauria</taxon>
        <taxon>Saurischia</taxon>
        <taxon>Theropoda</taxon>
        <taxon>Coelurosauria</taxon>
        <taxon>Aves</taxon>
        <taxon>Neognathae</taxon>
        <taxon>Neoaves</taxon>
        <taxon>Telluraves</taxon>
        <taxon>Australaves</taxon>
        <taxon>Passeriformes</taxon>
        <taxon>Climacteridae</taxon>
        <taxon>Climacteris</taxon>
    </lineage>
</organism>
<evidence type="ECO:0000259" key="2">
    <source>
        <dbReference type="PROSITE" id="PS51211"/>
    </source>
</evidence>
<evidence type="ECO:0000313" key="4">
    <source>
        <dbReference type="Proteomes" id="UP000580879"/>
    </source>
</evidence>
<proteinExistence type="predicted"/>
<comment type="caution">
    <text evidence="3">The sequence shown here is derived from an EMBL/GenBank/DDBJ whole genome shotgun (WGS) entry which is preliminary data.</text>
</comment>
<keyword evidence="4" id="KW-1185">Reference proteome</keyword>
<accession>A0A7K6Q9R0</accession>
<dbReference type="Gene3D" id="1.25.10.20">
    <property type="entry name" value="Vitellinogen, superhelical"/>
    <property type="match status" value="1"/>
</dbReference>
<dbReference type="PROSITE" id="PS51211">
    <property type="entry name" value="VITELLOGENIN"/>
    <property type="match status" value="1"/>
</dbReference>
<sequence>SQSEEQILSSKLECVQSMQDGVLEEAECTESERAALFPPRGSGAETRTQASLKLLKVETEALHSKVNSEDLYVTSILYEREETKREVTGGEVTELVWKLCLAHSASYETADLFMTLVFELRHLSLEALRALWQRSSFKCRDNWQPLIDALPSCATEVCVVLMKELIASGEVEEDKVEYFFWSLAFIPKPTSGMIESLAPLLKSPRASQSCFLGVTALLHRFCSAHSSCDGVPAVQSVMRTLGKFLGENCTVQDSEHLSKVQLALRAIGNAGLAAAALAPALGSCAAPGQARPVRLAAVQAFRRLPCSAGVRPSCLPGTAT</sequence>
<dbReference type="PANTHER" id="PTHR37860">
    <property type="entry name" value="AGAP008810-PA"/>
    <property type="match status" value="1"/>
</dbReference>
<dbReference type="SUPFAM" id="SSF48431">
    <property type="entry name" value="Lipovitellin-phosvitin complex, superhelical domain"/>
    <property type="match status" value="1"/>
</dbReference>
<dbReference type="InterPro" id="IPR001747">
    <property type="entry name" value="Vitellogenin_N"/>
</dbReference>
<dbReference type="Pfam" id="PF01347">
    <property type="entry name" value="Vitellogenin_N"/>
    <property type="match status" value="1"/>
</dbReference>
<evidence type="ECO:0000256" key="1">
    <source>
        <dbReference type="PROSITE-ProRule" id="PRU00557"/>
    </source>
</evidence>
<dbReference type="PANTHER" id="PTHR37860:SF2">
    <property type="entry name" value="VITELLOGENIN DOMAIN-CONTAINING PROTEIN"/>
    <property type="match status" value="1"/>
</dbReference>
<reference evidence="3 4" key="1">
    <citation type="submission" date="2019-09" db="EMBL/GenBank/DDBJ databases">
        <title>Bird 10,000 Genomes (B10K) Project - Family phase.</title>
        <authorList>
            <person name="Zhang G."/>
        </authorList>
    </citation>
    <scope>NUCLEOTIDE SEQUENCE [LARGE SCALE GENOMIC DNA]</scope>
    <source>
        <strain evidence="3">B10K-DU-029-53</strain>
    </source>
</reference>
<name>A0A7K6Q9R0_9PASS</name>
<dbReference type="Proteomes" id="UP000580879">
    <property type="component" value="Unassembled WGS sequence"/>
</dbReference>
<protein>
    <submittedName>
        <fullName evidence="3">VIT protein</fullName>
    </submittedName>
</protein>
<feature type="domain" description="Vitellogenin" evidence="2">
    <location>
        <begin position="1"/>
        <end position="320"/>
    </location>
</feature>
<gene>
    <name evidence="3" type="primary">Vit_0</name>
    <name evidence="3" type="ORF">CLIRUF_R15209</name>
</gene>
<comment type="caution">
    <text evidence="1">Lacks conserved residue(s) required for the propagation of feature annotation.</text>
</comment>
<evidence type="ECO:0000313" key="3">
    <source>
        <dbReference type="EMBL" id="NWW70466.1"/>
    </source>
</evidence>
<dbReference type="OrthoDB" id="6484170at2759"/>
<dbReference type="AlphaFoldDB" id="A0A7K6Q9R0"/>
<dbReference type="InterPro" id="IPR011030">
    <property type="entry name" value="Lipovitellin_superhlx_dom"/>
</dbReference>
<dbReference type="EMBL" id="VZRZ01000659">
    <property type="protein sequence ID" value="NWW70466.1"/>
    <property type="molecule type" value="Genomic_DNA"/>
</dbReference>
<feature type="non-terminal residue" evidence="3">
    <location>
        <position position="1"/>
    </location>
</feature>
<dbReference type="GO" id="GO:0005319">
    <property type="term" value="F:lipid transporter activity"/>
    <property type="evidence" value="ECO:0007669"/>
    <property type="project" value="InterPro"/>
</dbReference>